<dbReference type="InterPro" id="IPR001460">
    <property type="entry name" value="PCN-bd_Tpept"/>
</dbReference>
<evidence type="ECO:0000256" key="14">
    <source>
        <dbReference type="ARBA" id="ARBA00023268"/>
    </source>
</evidence>
<evidence type="ECO:0000256" key="13">
    <source>
        <dbReference type="ARBA" id="ARBA00023136"/>
    </source>
</evidence>
<evidence type="ECO:0000256" key="12">
    <source>
        <dbReference type="ARBA" id="ARBA00022989"/>
    </source>
</evidence>
<evidence type="ECO:0000256" key="5">
    <source>
        <dbReference type="ARBA" id="ARBA00022670"/>
    </source>
</evidence>
<dbReference type="InterPro" id="IPR050396">
    <property type="entry name" value="Glycosyltr_51/Transpeptidase"/>
</dbReference>
<reference evidence="21 22" key="1">
    <citation type="submission" date="2012-09" db="EMBL/GenBank/DDBJ databases">
        <title>The Genome Sequence of Alloiococcus otitis ATCC 51267.</title>
        <authorList>
            <consortium name="The Broad Institute Genome Sequencing Platform"/>
            <person name="Earl A."/>
            <person name="Ward D."/>
            <person name="Feldgarden M."/>
            <person name="Gevers D."/>
            <person name="Huys G."/>
            <person name="Walker B."/>
            <person name="Young S.K."/>
            <person name="Zeng Q."/>
            <person name="Gargeya S."/>
            <person name="Fitzgerald M."/>
            <person name="Haas B."/>
            <person name="Abouelleil A."/>
            <person name="Alvarado L."/>
            <person name="Arachchi H.M."/>
            <person name="Berlin A.M."/>
            <person name="Chapman S.B."/>
            <person name="Goldberg J."/>
            <person name="Griggs A."/>
            <person name="Gujja S."/>
            <person name="Hansen M."/>
            <person name="Howarth C."/>
            <person name="Imamovic A."/>
            <person name="Larimer J."/>
            <person name="McCowen C."/>
            <person name="Montmayeur A."/>
            <person name="Murphy C."/>
            <person name="Neiman D."/>
            <person name="Pearson M."/>
            <person name="Priest M."/>
            <person name="Roberts A."/>
            <person name="Saif S."/>
            <person name="Shea T."/>
            <person name="Sisk P."/>
            <person name="Sykes S."/>
            <person name="Wortman J."/>
            <person name="Nusbaum C."/>
            <person name="Birren B."/>
        </authorList>
    </citation>
    <scope>NUCLEOTIDE SEQUENCE [LARGE SCALE GENOMIC DNA]</scope>
    <source>
        <strain evidence="21 22">ATCC 51267</strain>
    </source>
</reference>
<keyword evidence="7" id="KW-0808">Transferase</keyword>
<dbReference type="Pfam" id="PF00905">
    <property type="entry name" value="Transpeptidase"/>
    <property type="match status" value="1"/>
</dbReference>
<dbReference type="PANTHER" id="PTHR32282:SF32">
    <property type="entry name" value="PENICILLIN-BINDING PROTEIN 2A"/>
    <property type="match status" value="1"/>
</dbReference>
<dbReference type="GO" id="GO:0006508">
    <property type="term" value="P:proteolysis"/>
    <property type="evidence" value="ECO:0007669"/>
    <property type="project" value="UniProtKB-KW"/>
</dbReference>
<dbReference type="GO" id="GO:0071555">
    <property type="term" value="P:cell wall organization"/>
    <property type="evidence" value="ECO:0007669"/>
    <property type="project" value="UniProtKB-KW"/>
</dbReference>
<gene>
    <name evidence="21" type="ORF">HMPREF9698_00026</name>
</gene>
<evidence type="ECO:0000259" key="19">
    <source>
        <dbReference type="Pfam" id="PF00905"/>
    </source>
</evidence>
<keyword evidence="5" id="KW-0645">Protease</keyword>
<evidence type="ECO:0000256" key="8">
    <source>
        <dbReference type="ARBA" id="ARBA00022692"/>
    </source>
</evidence>
<evidence type="ECO:0000256" key="7">
    <source>
        <dbReference type="ARBA" id="ARBA00022679"/>
    </source>
</evidence>
<dbReference type="PATRIC" id="fig|883081.3.peg.27"/>
<comment type="catalytic activity">
    <reaction evidence="16">
        <text>Preferential cleavage: (Ac)2-L-Lys-D-Ala-|-D-Ala. Also transpeptidation of peptidyl-alanyl moieties that are N-acyl substituents of D-alanine.</text>
        <dbReference type="EC" id="3.4.16.4"/>
    </reaction>
</comment>
<keyword evidence="13 18" id="KW-0472">Membrane</keyword>
<dbReference type="SUPFAM" id="SSF56601">
    <property type="entry name" value="beta-lactamase/transpeptidase-like"/>
    <property type="match status" value="1"/>
</dbReference>
<dbReference type="eggNOG" id="COG0744">
    <property type="taxonomic scope" value="Bacteria"/>
</dbReference>
<evidence type="ECO:0000256" key="6">
    <source>
        <dbReference type="ARBA" id="ARBA00022676"/>
    </source>
</evidence>
<dbReference type="Gene3D" id="1.10.3810.10">
    <property type="entry name" value="Biosynthetic peptidoglycan transglycosylase-like"/>
    <property type="match status" value="1"/>
</dbReference>
<dbReference type="InterPro" id="IPR012338">
    <property type="entry name" value="Beta-lactam/transpept-like"/>
</dbReference>
<dbReference type="GO" id="GO:0008658">
    <property type="term" value="F:penicillin binding"/>
    <property type="evidence" value="ECO:0007669"/>
    <property type="project" value="InterPro"/>
</dbReference>
<evidence type="ECO:0000256" key="11">
    <source>
        <dbReference type="ARBA" id="ARBA00022984"/>
    </source>
</evidence>
<evidence type="ECO:0000256" key="18">
    <source>
        <dbReference type="SAM" id="Phobius"/>
    </source>
</evidence>
<evidence type="ECO:0000256" key="4">
    <source>
        <dbReference type="ARBA" id="ARBA00022645"/>
    </source>
</evidence>
<feature type="domain" description="Glycosyl transferase family 51" evidence="20">
    <location>
        <begin position="90"/>
        <end position="261"/>
    </location>
</feature>
<organism evidence="21 22">
    <name type="scientific">Alloiococcus otitis ATCC 51267</name>
    <dbReference type="NCBI Taxonomy" id="883081"/>
    <lineage>
        <taxon>Bacteria</taxon>
        <taxon>Bacillati</taxon>
        <taxon>Bacillota</taxon>
        <taxon>Bacilli</taxon>
        <taxon>Lactobacillales</taxon>
        <taxon>Carnobacteriaceae</taxon>
        <taxon>Alloiococcus</taxon>
    </lineage>
</organism>
<dbReference type="GO" id="GO:0008955">
    <property type="term" value="F:peptidoglycan glycosyltransferase activity"/>
    <property type="evidence" value="ECO:0007669"/>
    <property type="project" value="UniProtKB-EC"/>
</dbReference>
<evidence type="ECO:0000256" key="15">
    <source>
        <dbReference type="ARBA" id="ARBA00023316"/>
    </source>
</evidence>
<feature type="transmembrane region" description="Helical" evidence="18">
    <location>
        <begin position="44"/>
        <end position="62"/>
    </location>
</feature>
<keyword evidence="22" id="KW-1185">Reference proteome</keyword>
<dbReference type="HOGENOM" id="CLU_006354_2_2_9"/>
<comment type="similarity">
    <text evidence="2">In the N-terminal section; belongs to the glycosyltransferase 51 family.</text>
</comment>
<keyword evidence="4" id="KW-0121">Carboxypeptidase</keyword>
<keyword evidence="11" id="KW-0573">Peptidoglycan synthesis</keyword>
<dbReference type="Gene3D" id="3.40.710.10">
    <property type="entry name" value="DD-peptidase/beta-lactamase superfamily"/>
    <property type="match status" value="1"/>
</dbReference>
<name>K9EF17_9LACT</name>
<sequence>MENNSFLEQAKRQVKAFWNWLAPYLVRFWQNFRRWWRKFHLTKVSLLTVLTIALGFGIYLNYLSRTANVETLEAGLEEKTQIIDVSGQEAGSLNSQQGSQVEIEEISDNLVQAVIATEDKRFYRHRGFDLIGIGRASLGYLTTGRVVGGGSTITQQLAKNAYLSADQTIIRKLRELFLAIEIEKNYSKDQILTMYLNNVYLGHGVWGVEDGSHKYFGKPASDLTVAEAATLVGMLKGPSAYNPIDNYDRAIDRRNTVLQLMVNNDYLTEDQYDEISQYGLNLVDNYDPIDDYRYPYYFDAVISEAIYKYGMDEEELMNRGYTIYTSLNQATQQELDASYRNDSLFASAQDGTPAQAASVALDPQTGGVMAVVGGRGDYTLRGFNRATQMRRQPGSVIKPLGVYAPALENGYHPDSLLQDELTSYGETDYTPTNLSGTYQGQVPLHYALSQSLNAPTVWLLNEIGIDKGMAKLKEFGWQVDDQDRHLGSIALGGMSHGISPLNLASAYSTFANDGVRIEPHFITQIVDATGNVLVDNSQSKPHRVLNQQVNDEMNQLLLDVFDTGTAAVNEPDGYQVAGKTGTTQRENGPGATDQWIVGYTPDLVLASWMGFDESSETHYLSNYANQGVGVAFKYQMEHILPYTNQTDFNVDKINEEDQEDDGGSFLDFLQSPELKEKVDSAIESTKEGLAEGYDQFKRGAKEVGKDLVEWLREFGQ</sequence>
<comment type="catalytic activity">
    <reaction evidence="17">
        <text>[GlcNAc-(1-&gt;4)-Mur2Ac(oyl-L-Ala-gamma-D-Glu-L-Lys-D-Ala-D-Ala)](n)-di-trans,octa-cis-undecaprenyl diphosphate + beta-D-GlcNAc-(1-&gt;4)-Mur2Ac(oyl-L-Ala-gamma-D-Glu-L-Lys-D-Ala-D-Ala)-di-trans,octa-cis-undecaprenyl diphosphate = [GlcNAc-(1-&gt;4)-Mur2Ac(oyl-L-Ala-gamma-D-Glu-L-Lys-D-Ala-D-Ala)](n+1)-di-trans,octa-cis-undecaprenyl diphosphate + di-trans,octa-cis-undecaprenyl diphosphate + H(+)</text>
        <dbReference type="Rhea" id="RHEA:23708"/>
        <dbReference type="Rhea" id="RHEA-COMP:9602"/>
        <dbReference type="Rhea" id="RHEA-COMP:9603"/>
        <dbReference type="ChEBI" id="CHEBI:15378"/>
        <dbReference type="ChEBI" id="CHEBI:58405"/>
        <dbReference type="ChEBI" id="CHEBI:60033"/>
        <dbReference type="ChEBI" id="CHEBI:78435"/>
        <dbReference type="EC" id="2.4.99.28"/>
    </reaction>
</comment>
<keyword evidence="15" id="KW-0961">Cell wall biogenesis/degradation</keyword>
<keyword evidence="14" id="KW-0511">Multifunctional enzyme</keyword>
<comment type="caution">
    <text evidence="21">The sequence shown here is derived from an EMBL/GenBank/DDBJ whole genome shotgun (WGS) entry which is preliminary data.</text>
</comment>
<keyword evidence="12 18" id="KW-1133">Transmembrane helix</keyword>
<keyword evidence="6" id="KW-0328">Glycosyltransferase</keyword>
<comment type="similarity">
    <text evidence="1">In the C-terminal section; belongs to the transpeptidase family.</text>
</comment>
<dbReference type="GO" id="GO:0030288">
    <property type="term" value="C:outer membrane-bounded periplasmic space"/>
    <property type="evidence" value="ECO:0007669"/>
    <property type="project" value="TreeGrafter"/>
</dbReference>
<keyword evidence="8 18" id="KW-0812">Transmembrane</keyword>
<dbReference type="InterPro" id="IPR023346">
    <property type="entry name" value="Lysozyme-like_dom_sf"/>
</dbReference>
<evidence type="ECO:0000256" key="3">
    <source>
        <dbReference type="ARBA" id="ARBA00022475"/>
    </source>
</evidence>
<dbReference type="GO" id="GO:0009252">
    <property type="term" value="P:peptidoglycan biosynthetic process"/>
    <property type="evidence" value="ECO:0007669"/>
    <property type="project" value="UniProtKB-KW"/>
</dbReference>
<keyword evidence="9" id="KW-0378">Hydrolase</keyword>
<dbReference type="FunFam" id="1.10.3810.10:FF:000001">
    <property type="entry name" value="Penicillin-binding protein 1A"/>
    <property type="match status" value="1"/>
</dbReference>
<dbReference type="RefSeq" id="WP_003776085.1">
    <property type="nucleotide sequence ID" value="NZ_JH992957.1"/>
</dbReference>
<keyword evidence="3" id="KW-1003">Cell membrane</keyword>
<evidence type="ECO:0000313" key="21">
    <source>
        <dbReference type="EMBL" id="EKU94436.1"/>
    </source>
</evidence>
<dbReference type="AlphaFoldDB" id="K9EF17"/>
<evidence type="ECO:0000256" key="16">
    <source>
        <dbReference type="ARBA" id="ARBA00034000"/>
    </source>
</evidence>
<dbReference type="InterPro" id="IPR001264">
    <property type="entry name" value="Glyco_trans_51"/>
</dbReference>
<dbReference type="GO" id="GO:0009002">
    <property type="term" value="F:serine-type D-Ala-D-Ala carboxypeptidase activity"/>
    <property type="evidence" value="ECO:0007669"/>
    <property type="project" value="UniProtKB-EC"/>
</dbReference>
<feature type="domain" description="Penicillin-binding protein transpeptidase" evidence="19">
    <location>
        <begin position="358"/>
        <end position="602"/>
    </location>
</feature>
<proteinExistence type="inferred from homology"/>
<evidence type="ECO:0000256" key="9">
    <source>
        <dbReference type="ARBA" id="ARBA00022801"/>
    </source>
</evidence>
<accession>K9EF17</accession>
<dbReference type="SUPFAM" id="SSF53955">
    <property type="entry name" value="Lysozyme-like"/>
    <property type="match status" value="1"/>
</dbReference>
<evidence type="ECO:0000256" key="10">
    <source>
        <dbReference type="ARBA" id="ARBA00022960"/>
    </source>
</evidence>
<dbReference type="OrthoDB" id="9766909at2"/>
<dbReference type="EMBL" id="AGXA01000001">
    <property type="protein sequence ID" value="EKU94436.1"/>
    <property type="molecule type" value="Genomic_DNA"/>
</dbReference>
<evidence type="ECO:0000259" key="20">
    <source>
        <dbReference type="Pfam" id="PF00912"/>
    </source>
</evidence>
<dbReference type="Proteomes" id="UP000009875">
    <property type="component" value="Unassembled WGS sequence"/>
</dbReference>
<dbReference type="NCBIfam" id="TIGR02074">
    <property type="entry name" value="PBP_1a_fam"/>
    <property type="match status" value="1"/>
</dbReference>
<evidence type="ECO:0000256" key="17">
    <source>
        <dbReference type="ARBA" id="ARBA00049902"/>
    </source>
</evidence>
<evidence type="ECO:0000256" key="2">
    <source>
        <dbReference type="ARBA" id="ARBA00007739"/>
    </source>
</evidence>
<dbReference type="PANTHER" id="PTHR32282">
    <property type="entry name" value="BINDING PROTEIN TRANSPEPTIDASE, PUTATIVE-RELATED"/>
    <property type="match status" value="1"/>
</dbReference>
<keyword evidence="10" id="KW-0133">Cell shape</keyword>
<dbReference type="InterPro" id="IPR036950">
    <property type="entry name" value="PBP_transglycosylase"/>
</dbReference>
<dbReference type="Pfam" id="PF00912">
    <property type="entry name" value="Transgly"/>
    <property type="match status" value="1"/>
</dbReference>
<dbReference type="STRING" id="883081.HMPREF9698_00026"/>
<dbReference type="GO" id="GO:0008360">
    <property type="term" value="P:regulation of cell shape"/>
    <property type="evidence" value="ECO:0007669"/>
    <property type="project" value="UniProtKB-KW"/>
</dbReference>
<protein>
    <submittedName>
        <fullName evidence="21">1A family penicillin-binding protein</fullName>
    </submittedName>
</protein>
<evidence type="ECO:0000256" key="1">
    <source>
        <dbReference type="ARBA" id="ARBA00007090"/>
    </source>
</evidence>
<evidence type="ECO:0000313" key="22">
    <source>
        <dbReference type="Proteomes" id="UP000009875"/>
    </source>
</evidence>